<organism evidence="3 4">
    <name type="scientific">Sporormia fimetaria CBS 119925</name>
    <dbReference type="NCBI Taxonomy" id="1340428"/>
    <lineage>
        <taxon>Eukaryota</taxon>
        <taxon>Fungi</taxon>
        <taxon>Dikarya</taxon>
        <taxon>Ascomycota</taxon>
        <taxon>Pezizomycotina</taxon>
        <taxon>Dothideomycetes</taxon>
        <taxon>Pleosporomycetidae</taxon>
        <taxon>Pleosporales</taxon>
        <taxon>Sporormiaceae</taxon>
        <taxon>Sporormia</taxon>
    </lineage>
</organism>
<keyword evidence="4" id="KW-1185">Reference proteome</keyword>
<name>A0A6A6VGZ5_9PLEO</name>
<dbReference type="Proteomes" id="UP000799440">
    <property type="component" value="Unassembled WGS sequence"/>
</dbReference>
<dbReference type="AlphaFoldDB" id="A0A6A6VGZ5"/>
<evidence type="ECO:0000256" key="1">
    <source>
        <dbReference type="SAM" id="MobiDB-lite"/>
    </source>
</evidence>
<protein>
    <submittedName>
        <fullName evidence="3">Uncharacterized protein</fullName>
    </submittedName>
</protein>
<evidence type="ECO:0000313" key="3">
    <source>
        <dbReference type="EMBL" id="KAF2749433.1"/>
    </source>
</evidence>
<dbReference type="EMBL" id="MU006566">
    <property type="protein sequence ID" value="KAF2749433.1"/>
    <property type="molecule type" value="Genomic_DNA"/>
</dbReference>
<proteinExistence type="predicted"/>
<feature type="signal peptide" evidence="2">
    <location>
        <begin position="1"/>
        <end position="23"/>
    </location>
</feature>
<reference evidence="3" key="1">
    <citation type="journal article" date="2020" name="Stud. Mycol.">
        <title>101 Dothideomycetes genomes: a test case for predicting lifestyles and emergence of pathogens.</title>
        <authorList>
            <person name="Haridas S."/>
            <person name="Albert R."/>
            <person name="Binder M."/>
            <person name="Bloem J."/>
            <person name="Labutti K."/>
            <person name="Salamov A."/>
            <person name="Andreopoulos B."/>
            <person name="Baker S."/>
            <person name="Barry K."/>
            <person name="Bills G."/>
            <person name="Bluhm B."/>
            <person name="Cannon C."/>
            <person name="Castanera R."/>
            <person name="Culley D."/>
            <person name="Daum C."/>
            <person name="Ezra D."/>
            <person name="Gonzalez J."/>
            <person name="Henrissat B."/>
            <person name="Kuo A."/>
            <person name="Liang C."/>
            <person name="Lipzen A."/>
            <person name="Lutzoni F."/>
            <person name="Magnuson J."/>
            <person name="Mondo S."/>
            <person name="Nolan M."/>
            <person name="Ohm R."/>
            <person name="Pangilinan J."/>
            <person name="Park H.-J."/>
            <person name="Ramirez L."/>
            <person name="Alfaro M."/>
            <person name="Sun H."/>
            <person name="Tritt A."/>
            <person name="Yoshinaga Y."/>
            <person name="Zwiers L.-H."/>
            <person name="Turgeon B."/>
            <person name="Goodwin S."/>
            <person name="Spatafora J."/>
            <person name="Crous P."/>
            <person name="Grigoriev I."/>
        </authorList>
    </citation>
    <scope>NUCLEOTIDE SEQUENCE</scope>
    <source>
        <strain evidence="3">CBS 119925</strain>
    </source>
</reference>
<gene>
    <name evidence="3" type="ORF">M011DRAFT_475526</name>
</gene>
<evidence type="ECO:0000256" key="2">
    <source>
        <dbReference type="SAM" id="SignalP"/>
    </source>
</evidence>
<feature type="chain" id="PRO_5025591929" evidence="2">
    <location>
        <begin position="24"/>
        <end position="225"/>
    </location>
</feature>
<sequence length="225" mass="23568">MRFYLTQFAALATVHIFTSAVIATTISETASDMVPSLASLNPTSSSLTESSHLLLASASTTCIDEVKTASSAVSSPSMHVISSDVSSPPWSDSEPTSSTLVTPLCGSFDSPATVIHTCTVTETCTQTYTQYSEPTDSSSSKETKSQCGDHACRKPDFTSTTSTYTDCNGYNWTSITDFVPNSTHAKDIQAMEAYSNGVSALSFSPALLGAMATLATTAVVFATAI</sequence>
<evidence type="ECO:0000313" key="4">
    <source>
        <dbReference type="Proteomes" id="UP000799440"/>
    </source>
</evidence>
<accession>A0A6A6VGZ5</accession>
<keyword evidence="2" id="KW-0732">Signal</keyword>
<feature type="region of interest" description="Disordered" evidence="1">
    <location>
        <begin position="130"/>
        <end position="149"/>
    </location>
</feature>